<gene>
    <name evidence="3" type="ORF">TEGL_25920</name>
</gene>
<evidence type="ECO:0000256" key="1">
    <source>
        <dbReference type="ARBA" id="ARBA00023125"/>
    </source>
</evidence>
<evidence type="ECO:0000313" key="3">
    <source>
        <dbReference type="EMBL" id="WWD84169.1"/>
    </source>
</evidence>
<dbReference type="Gene3D" id="1.10.260.40">
    <property type="entry name" value="lambda repressor-like DNA-binding domains"/>
    <property type="match status" value="1"/>
</dbReference>
<reference evidence="3 4" key="1">
    <citation type="journal article" date="2023" name="PLoS ONE">
        <title>Genome-based metabolic and phylogenomic analysis of three Terrisporobacter species.</title>
        <authorList>
            <person name="Boer T."/>
            <person name="Bengelsdorf F.R."/>
            <person name="Bomeke M."/>
            <person name="Daniel R."/>
            <person name="Poehlein A."/>
        </authorList>
    </citation>
    <scope>NUCLEOTIDE SEQUENCE [LARGE SCALE GENOMIC DNA]</scope>
    <source>
        <strain evidence="3 4">DSM 1288</strain>
    </source>
</reference>
<proteinExistence type="predicted"/>
<protein>
    <recommendedName>
        <fullName evidence="2">HTH cro/C1-type domain-containing protein</fullName>
    </recommendedName>
</protein>
<name>A0ABZ2EXH2_9FIRM</name>
<evidence type="ECO:0000259" key="2">
    <source>
        <dbReference type="PROSITE" id="PS50943"/>
    </source>
</evidence>
<dbReference type="InterPro" id="IPR001387">
    <property type="entry name" value="Cro/C1-type_HTH"/>
</dbReference>
<dbReference type="CDD" id="cd00093">
    <property type="entry name" value="HTH_XRE"/>
    <property type="match status" value="1"/>
</dbReference>
<feature type="domain" description="HTH cro/C1-type" evidence="2">
    <location>
        <begin position="5"/>
        <end position="60"/>
    </location>
</feature>
<dbReference type="PROSITE" id="PS50943">
    <property type="entry name" value="HTH_CROC1"/>
    <property type="match status" value="1"/>
</dbReference>
<dbReference type="InterPro" id="IPR010982">
    <property type="entry name" value="Lambda_DNA-bd_dom_sf"/>
</dbReference>
<dbReference type="EMBL" id="CP117523">
    <property type="protein sequence ID" value="WWD84169.1"/>
    <property type="molecule type" value="Genomic_DNA"/>
</dbReference>
<keyword evidence="1" id="KW-0238">DNA-binding</keyword>
<dbReference type="Proteomes" id="UP001348492">
    <property type="component" value="Chromosome"/>
</dbReference>
<dbReference type="Pfam" id="PF01381">
    <property type="entry name" value="HTH_3"/>
    <property type="match status" value="1"/>
</dbReference>
<sequence length="64" mass="7471">MNETLVNFRNKKGMSQVQFARKIGVSTSYLSKIELGDRQPSFGFMRKFKKAFNEADIDKIFFDN</sequence>
<keyword evidence="4" id="KW-1185">Reference proteome</keyword>
<organism evidence="3 4">
    <name type="scientific">Terrisporobacter glycolicus ATCC 14880 = DSM 1288</name>
    <dbReference type="NCBI Taxonomy" id="1121315"/>
    <lineage>
        <taxon>Bacteria</taxon>
        <taxon>Bacillati</taxon>
        <taxon>Bacillota</taxon>
        <taxon>Clostridia</taxon>
        <taxon>Peptostreptococcales</taxon>
        <taxon>Peptostreptococcaceae</taxon>
        <taxon>Terrisporobacter</taxon>
    </lineage>
</organism>
<dbReference type="SUPFAM" id="SSF47413">
    <property type="entry name" value="lambda repressor-like DNA-binding domains"/>
    <property type="match status" value="1"/>
</dbReference>
<evidence type="ECO:0000313" key="4">
    <source>
        <dbReference type="Proteomes" id="UP001348492"/>
    </source>
</evidence>
<dbReference type="PANTHER" id="PTHR46558:SF4">
    <property type="entry name" value="DNA-BIDING PHAGE PROTEIN"/>
    <property type="match status" value="1"/>
</dbReference>
<dbReference type="SMART" id="SM00530">
    <property type="entry name" value="HTH_XRE"/>
    <property type="match status" value="1"/>
</dbReference>
<dbReference type="PANTHER" id="PTHR46558">
    <property type="entry name" value="TRACRIPTIONAL REGULATORY PROTEIN-RELATED-RELATED"/>
    <property type="match status" value="1"/>
</dbReference>
<dbReference type="RefSeq" id="WP_018592575.1">
    <property type="nucleotide sequence ID" value="NZ_CP117523.1"/>
</dbReference>
<accession>A0ABZ2EXH2</accession>